<evidence type="ECO:0000256" key="2">
    <source>
        <dbReference type="PROSITE-ProRule" id="PRU01282"/>
    </source>
</evidence>
<dbReference type="RefSeq" id="WP_121839437.1">
    <property type="nucleotide sequence ID" value="NZ_ML014788.1"/>
</dbReference>
<gene>
    <name evidence="3" type="ORF">D5018_13035</name>
</gene>
<dbReference type="InterPro" id="IPR006504">
    <property type="entry name" value="Tscrpt_reg_Spx/MgsR"/>
</dbReference>
<protein>
    <submittedName>
        <fullName evidence="3">ArsC family reductase</fullName>
    </submittedName>
</protein>
<evidence type="ECO:0000313" key="3">
    <source>
        <dbReference type="EMBL" id="RLV59268.1"/>
    </source>
</evidence>
<dbReference type="OrthoDB" id="9803749at2"/>
<comment type="caution">
    <text evidence="3">The sequence shown here is derived from an EMBL/GenBank/DDBJ whole genome shotgun (WGS) entry which is preliminary data.</text>
</comment>
<reference evidence="3 4" key="1">
    <citation type="submission" date="2018-09" db="EMBL/GenBank/DDBJ databases">
        <title>Phylogeny of the Shewanellaceae, and recommendation for two new genera, Pseudoshewanella and Parashewanella.</title>
        <authorList>
            <person name="Wang G."/>
        </authorList>
    </citation>
    <scope>NUCLEOTIDE SEQUENCE [LARGE SCALE GENOMIC DNA]</scope>
    <source>
        <strain evidence="3 4">C51</strain>
    </source>
</reference>
<dbReference type="InterPro" id="IPR006660">
    <property type="entry name" value="Arsenate_reductase-like"/>
</dbReference>
<dbReference type="EMBL" id="QZEI01000039">
    <property type="protein sequence ID" value="RLV59268.1"/>
    <property type="molecule type" value="Genomic_DNA"/>
</dbReference>
<sequence>MTTIFGIKNCDTVRKARKWLETNNVEHTFHDFREDGLSEEQVKRWVQAQGWEAVLNKRSTSFRNLDENDKTNLTETKAISLMLEHPTLIKRPVLQTSNSITLGFKADTYQGLF</sequence>
<keyword evidence="4" id="KW-1185">Reference proteome</keyword>
<organism evidence="3 4">
    <name type="scientific">Parashewanella curva</name>
    <dbReference type="NCBI Taxonomy" id="2338552"/>
    <lineage>
        <taxon>Bacteria</taxon>
        <taxon>Pseudomonadati</taxon>
        <taxon>Pseudomonadota</taxon>
        <taxon>Gammaproteobacteria</taxon>
        <taxon>Alteromonadales</taxon>
        <taxon>Shewanellaceae</taxon>
        <taxon>Parashewanella</taxon>
    </lineage>
</organism>
<dbReference type="CDD" id="cd03035">
    <property type="entry name" value="ArsC_Yffb"/>
    <property type="match status" value="1"/>
</dbReference>
<dbReference type="PANTHER" id="PTHR30041">
    <property type="entry name" value="ARSENATE REDUCTASE"/>
    <property type="match status" value="1"/>
</dbReference>
<dbReference type="PROSITE" id="PS51353">
    <property type="entry name" value="ARSC"/>
    <property type="match status" value="1"/>
</dbReference>
<dbReference type="NCBIfam" id="NF008107">
    <property type="entry name" value="PRK10853.1"/>
    <property type="match status" value="1"/>
</dbReference>
<dbReference type="PANTHER" id="PTHR30041:SF8">
    <property type="entry name" value="PROTEIN YFFB"/>
    <property type="match status" value="1"/>
</dbReference>
<accession>A0A3L8PXT9</accession>
<evidence type="ECO:0000313" key="4">
    <source>
        <dbReference type="Proteomes" id="UP000281474"/>
    </source>
</evidence>
<comment type="similarity">
    <text evidence="1 2">Belongs to the ArsC family.</text>
</comment>
<dbReference type="AlphaFoldDB" id="A0A3L8PXT9"/>
<proteinExistence type="inferred from homology"/>
<dbReference type="Gene3D" id="3.40.30.10">
    <property type="entry name" value="Glutaredoxin"/>
    <property type="match status" value="1"/>
</dbReference>
<name>A0A3L8PXT9_9GAMM</name>
<dbReference type="SUPFAM" id="SSF52833">
    <property type="entry name" value="Thioredoxin-like"/>
    <property type="match status" value="1"/>
</dbReference>
<dbReference type="Pfam" id="PF03960">
    <property type="entry name" value="ArsC"/>
    <property type="match status" value="1"/>
</dbReference>
<dbReference type="InterPro" id="IPR036249">
    <property type="entry name" value="Thioredoxin-like_sf"/>
</dbReference>
<evidence type="ECO:0000256" key="1">
    <source>
        <dbReference type="ARBA" id="ARBA00007198"/>
    </source>
</evidence>
<dbReference type="NCBIfam" id="TIGR01617">
    <property type="entry name" value="arsC_related"/>
    <property type="match status" value="1"/>
</dbReference>
<dbReference type="Proteomes" id="UP000281474">
    <property type="component" value="Unassembled WGS sequence"/>
</dbReference>